<sequence>MERGRTARVIRRSAATALWLLQRLLFVVVVLLVGWVAYEVLVVPVVDDDDQIAGFLALWLVLAYVLLPRLQRILAKIYVPDYFVGRTRTSEGLLGDPVNLAVMGSTSELTEAMLAAGWTRADDLTWRTGLRLATCAVLRRPYPAAPVSPLFVFRRKQDLAFEQAIGDKVSRRHHVRLWRCPDGWFMPGGLRVEWIAAGTYDRSVGLSLFTLQVTHKIGEDIDLERDHILATLDDSAVPHSVHWVQDYFSGYRARNGGGDAISTDGNLPVIHLERP</sequence>
<gene>
    <name evidence="3" type="ORF">L0C25_22035</name>
</gene>
<feature type="transmembrane region" description="Helical" evidence="1">
    <location>
        <begin position="50"/>
        <end position="67"/>
    </location>
</feature>
<keyword evidence="1" id="KW-0472">Membrane</keyword>
<dbReference type="AlphaFoldDB" id="A0AA46TIJ7"/>
<dbReference type="Proteomes" id="UP001164390">
    <property type="component" value="Chromosome"/>
</dbReference>
<name>A0AA46TIJ7_9ACTN</name>
<keyword evidence="1" id="KW-0812">Transmembrane</keyword>
<organism evidence="3 4">
    <name type="scientific">Solicola gregarius</name>
    <dbReference type="NCBI Taxonomy" id="2908642"/>
    <lineage>
        <taxon>Bacteria</taxon>
        <taxon>Bacillati</taxon>
        <taxon>Actinomycetota</taxon>
        <taxon>Actinomycetes</taxon>
        <taxon>Propionibacteriales</taxon>
        <taxon>Nocardioidaceae</taxon>
        <taxon>Solicola</taxon>
    </lineage>
</organism>
<dbReference type="EMBL" id="CP094970">
    <property type="protein sequence ID" value="UYM05168.1"/>
    <property type="molecule type" value="Genomic_DNA"/>
</dbReference>
<protein>
    <submittedName>
        <fullName evidence="3">LssY C-terminal domain-containing protein</fullName>
    </submittedName>
</protein>
<evidence type="ECO:0000256" key="1">
    <source>
        <dbReference type="SAM" id="Phobius"/>
    </source>
</evidence>
<dbReference type="Pfam" id="PF14067">
    <property type="entry name" value="LssY_C"/>
    <property type="match status" value="1"/>
</dbReference>
<keyword evidence="1" id="KW-1133">Transmembrane helix</keyword>
<evidence type="ECO:0000259" key="2">
    <source>
        <dbReference type="Pfam" id="PF14067"/>
    </source>
</evidence>
<evidence type="ECO:0000313" key="3">
    <source>
        <dbReference type="EMBL" id="UYM05168.1"/>
    </source>
</evidence>
<reference evidence="3" key="1">
    <citation type="submission" date="2022-01" db="EMBL/GenBank/DDBJ databases">
        <title>Nocardioidaceae gen. sp. A5X3R13.</title>
        <authorList>
            <person name="Lopez Marin M.A."/>
            <person name="Uhlik O."/>
        </authorList>
    </citation>
    <scope>NUCLEOTIDE SEQUENCE</scope>
    <source>
        <strain evidence="3">A5X3R13</strain>
    </source>
</reference>
<proteinExistence type="predicted"/>
<dbReference type="RefSeq" id="WP_271633951.1">
    <property type="nucleotide sequence ID" value="NZ_CP094970.1"/>
</dbReference>
<keyword evidence="4" id="KW-1185">Reference proteome</keyword>
<evidence type="ECO:0000313" key="4">
    <source>
        <dbReference type="Proteomes" id="UP001164390"/>
    </source>
</evidence>
<dbReference type="KEGG" id="sgrg:L0C25_22035"/>
<accession>A0AA46TIJ7</accession>
<dbReference type="InterPro" id="IPR025902">
    <property type="entry name" value="LssY-like-C_dom"/>
</dbReference>
<feature type="transmembrane region" description="Helical" evidence="1">
    <location>
        <begin position="20"/>
        <end position="38"/>
    </location>
</feature>
<feature type="domain" description="LssY-like C-terminal" evidence="2">
    <location>
        <begin position="77"/>
        <end position="267"/>
    </location>
</feature>